<keyword evidence="3" id="KW-1185">Reference proteome</keyword>
<feature type="transmembrane region" description="Helical" evidence="1">
    <location>
        <begin position="12"/>
        <end position="32"/>
    </location>
</feature>
<dbReference type="EMBL" id="JBHUCO010000024">
    <property type="protein sequence ID" value="MFD1520188.1"/>
    <property type="molecule type" value="Genomic_DNA"/>
</dbReference>
<evidence type="ECO:0000313" key="2">
    <source>
        <dbReference type="EMBL" id="MFD1520188.1"/>
    </source>
</evidence>
<dbReference type="RefSeq" id="WP_344727621.1">
    <property type="nucleotide sequence ID" value="NZ_BAAAUS010000043.1"/>
</dbReference>
<evidence type="ECO:0008006" key="4">
    <source>
        <dbReference type="Google" id="ProtNLM"/>
    </source>
</evidence>
<protein>
    <recommendedName>
        <fullName evidence="4">EamA family transporter</fullName>
    </recommendedName>
</protein>
<keyword evidence="1" id="KW-1133">Transmembrane helix</keyword>
<keyword evidence="1" id="KW-0812">Transmembrane</keyword>
<reference evidence="3" key="1">
    <citation type="journal article" date="2019" name="Int. J. Syst. Evol. Microbiol.">
        <title>The Global Catalogue of Microorganisms (GCM) 10K type strain sequencing project: providing services to taxonomists for standard genome sequencing and annotation.</title>
        <authorList>
            <consortium name="The Broad Institute Genomics Platform"/>
            <consortium name="The Broad Institute Genome Sequencing Center for Infectious Disease"/>
            <person name="Wu L."/>
            <person name="Ma J."/>
        </authorList>
    </citation>
    <scope>NUCLEOTIDE SEQUENCE [LARGE SCALE GENOMIC DNA]</scope>
    <source>
        <strain evidence="3">CCM 7043</strain>
    </source>
</reference>
<proteinExistence type="predicted"/>
<accession>A0ABW4EZD5</accession>
<name>A0ABW4EZD5_9PSEU</name>
<keyword evidence="1" id="KW-0472">Membrane</keyword>
<sequence>MIDVSGSAPRTRLLVAGGVIIVWGALAVLGAAGRPELVIMVGTPPVWGR</sequence>
<evidence type="ECO:0000313" key="3">
    <source>
        <dbReference type="Proteomes" id="UP001597114"/>
    </source>
</evidence>
<dbReference type="Proteomes" id="UP001597114">
    <property type="component" value="Unassembled WGS sequence"/>
</dbReference>
<gene>
    <name evidence="2" type="ORF">ACFSJD_22025</name>
</gene>
<comment type="caution">
    <text evidence="2">The sequence shown here is derived from an EMBL/GenBank/DDBJ whole genome shotgun (WGS) entry which is preliminary data.</text>
</comment>
<evidence type="ECO:0000256" key="1">
    <source>
        <dbReference type="SAM" id="Phobius"/>
    </source>
</evidence>
<organism evidence="2 3">
    <name type="scientific">Pseudonocardia yunnanensis</name>
    <dbReference type="NCBI Taxonomy" id="58107"/>
    <lineage>
        <taxon>Bacteria</taxon>
        <taxon>Bacillati</taxon>
        <taxon>Actinomycetota</taxon>
        <taxon>Actinomycetes</taxon>
        <taxon>Pseudonocardiales</taxon>
        <taxon>Pseudonocardiaceae</taxon>
        <taxon>Pseudonocardia</taxon>
    </lineage>
</organism>